<dbReference type="PANTHER" id="PTHR22911">
    <property type="entry name" value="ACYL-MALONYL CONDENSING ENZYME-RELATED"/>
    <property type="match status" value="1"/>
</dbReference>
<evidence type="ECO:0000259" key="9">
    <source>
        <dbReference type="Pfam" id="PF00892"/>
    </source>
</evidence>
<feature type="transmembrane region" description="Helical" evidence="8">
    <location>
        <begin position="154"/>
        <end position="171"/>
    </location>
</feature>
<keyword evidence="3" id="KW-0813">Transport</keyword>
<keyword evidence="11" id="KW-1185">Reference proteome</keyword>
<evidence type="ECO:0000313" key="11">
    <source>
        <dbReference type="Proteomes" id="UP000830055"/>
    </source>
</evidence>
<dbReference type="InterPro" id="IPR000620">
    <property type="entry name" value="EamA_dom"/>
</dbReference>
<evidence type="ECO:0000313" key="10">
    <source>
        <dbReference type="EMBL" id="BDD88062.1"/>
    </source>
</evidence>
<feature type="transmembrane region" description="Helical" evidence="8">
    <location>
        <begin position="12"/>
        <end position="31"/>
    </location>
</feature>
<dbReference type="RefSeq" id="WP_284151452.1">
    <property type="nucleotide sequence ID" value="NZ_AP025516.1"/>
</dbReference>
<evidence type="ECO:0000256" key="1">
    <source>
        <dbReference type="ARBA" id="ARBA00004651"/>
    </source>
</evidence>
<sequence length="305" mass="33574">MTSRDDTVSSGRGILAAGGSYLIWGVLPVYWKLLDQVDSLYILAHRMFWSLLVTVLLLLLLGKLTGLRALFADRRVVAGSTFSGMLLGVNWFIYIWAVNSGHIVEASLGYYINPLVTVVLAVLVLRERLRLGQIGALALAVCGVVYLTVVYGRFPWIALTLAMTFAVYGLLHKTTRVAPLEGLFVETLVFLIPAGVLVFYNELSGTGVFFSGGWQRAALLAATGVITTVPLLLFAYAAHSIRLSLLGILQYLAPTLNLLIGVFIYQEDFPWSRAVGFFMVWGALLVFLGESLLNRVRLKKARLSR</sequence>
<feature type="transmembrane region" description="Helical" evidence="8">
    <location>
        <begin position="43"/>
        <end position="64"/>
    </location>
</feature>
<dbReference type="InterPro" id="IPR004626">
    <property type="entry name" value="RarD"/>
</dbReference>
<proteinExistence type="inferred from homology"/>
<evidence type="ECO:0000256" key="4">
    <source>
        <dbReference type="ARBA" id="ARBA00022475"/>
    </source>
</evidence>
<keyword evidence="6 8" id="KW-1133">Transmembrane helix</keyword>
<keyword evidence="5 8" id="KW-0812">Transmembrane</keyword>
<comment type="similarity">
    <text evidence="2">Belongs to the EamA transporter family.</text>
</comment>
<feature type="transmembrane region" description="Helical" evidence="8">
    <location>
        <begin position="76"/>
        <end position="96"/>
    </location>
</feature>
<keyword evidence="4" id="KW-1003">Cell membrane</keyword>
<evidence type="ECO:0000256" key="2">
    <source>
        <dbReference type="ARBA" id="ARBA00007362"/>
    </source>
</evidence>
<dbReference type="Pfam" id="PF00892">
    <property type="entry name" value="EamA"/>
    <property type="match status" value="1"/>
</dbReference>
<keyword evidence="7 8" id="KW-0472">Membrane</keyword>
<evidence type="ECO:0000256" key="3">
    <source>
        <dbReference type="ARBA" id="ARBA00022448"/>
    </source>
</evidence>
<feature type="transmembrane region" description="Helical" evidence="8">
    <location>
        <begin position="183"/>
        <end position="201"/>
    </location>
</feature>
<feature type="transmembrane region" description="Helical" evidence="8">
    <location>
        <begin position="131"/>
        <end position="148"/>
    </location>
</feature>
<dbReference type="EMBL" id="AP025516">
    <property type="protein sequence ID" value="BDD88062.1"/>
    <property type="molecule type" value="Genomic_DNA"/>
</dbReference>
<feature type="transmembrane region" description="Helical" evidence="8">
    <location>
        <begin position="271"/>
        <end position="293"/>
    </location>
</feature>
<gene>
    <name evidence="10" type="primary">rarD</name>
    <name evidence="10" type="ORF">DPPLL_24270</name>
</gene>
<dbReference type="InterPro" id="IPR037185">
    <property type="entry name" value="EmrE-like"/>
</dbReference>
<dbReference type="SUPFAM" id="SSF103481">
    <property type="entry name" value="Multidrug resistance efflux transporter EmrE"/>
    <property type="match status" value="2"/>
</dbReference>
<evidence type="ECO:0000256" key="5">
    <source>
        <dbReference type="ARBA" id="ARBA00022692"/>
    </source>
</evidence>
<evidence type="ECO:0000256" key="8">
    <source>
        <dbReference type="SAM" id="Phobius"/>
    </source>
</evidence>
<evidence type="ECO:0000256" key="7">
    <source>
        <dbReference type="ARBA" id="ARBA00023136"/>
    </source>
</evidence>
<feature type="domain" description="EamA" evidence="9">
    <location>
        <begin position="12"/>
        <end position="147"/>
    </location>
</feature>
<organism evidence="10 11">
    <name type="scientific">Desulfofustis limnaeus</name>
    <dbReference type="NCBI Taxonomy" id="2740163"/>
    <lineage>
        <taxon>Bacteria</taxon>
        <taxon>Pseudomonadati</taxon>
        <taxon>Thermodesulfobacteriota</taxon>
        <taxon>Desulfobulbia</taxon>
        <taxon>Desulfobulbales</taxon>
        <taxon>Desulfocapsaceae</taxon>
        <taxon>Desulfofustis</taxon>
    </lineage>
</organism>
<dbReference type="PANTHER" id="PTHR22911:SF137">
    <property type="entry name" value="SOLUTE CARRIER FAMILY 35 MEMBER G2-RELATED"/>
    <property type="match status" value="1"/>
</dbReference>
<feature type="transmembrane region" description="Helical" evidence="8">
    <location>
        <begin position="243"/>
        <end position="265"/>
    </location>
</feature>
<comment type="subcellular location">
    <subcellularLocation>
        <location evidence="1">Cell membrane</location>
        <topology evidence="1">Multi-pass membrane protein</topology>
    </subcellularLocation>
</comment>
<dbReference type="Proteomes" id="UP000830055">
    <property type="component" value="Chromosome"/>
</dbReference>
<name>A0ABN6MAC3_9BACT</name>
<reference evidence="10 11" key="1">
    <citation type="submission" date="2022-01" db="EMBL/GenBank/DDBJ databases">
        <title>Desulfofustis limnae sp. nov., a novel mesophilic sulfate-reducing bacterium isolated from marsh soil.</title>
        <authorList>
            <person name="Watanabe M."/>
            <person name="Takahashi A."/>
            <person name="Kojima H."/>
            <person name="Fukui M."/>
        </authorList>
    </citation>
    <scope>NUCLEOTIDE SEQUENCE [LARGE SCALE GENOMIC DNA]</scope>
    <source>
        <strain evidence="10 11">PPLL</strain>
    </source>
</reference>
<feature type="transmembrane region" description="Helical" evidence="8">
    <location>
        <begin position="108"/>
        <end position="124"/>
    </location>
</feature>
<evidence type="ECO:0000256" key="6">
    <source>
        <dbReference type="ARBA" id="ARBA00022989"/>
    </source>
</evidence>
<protein>
    <submittedName>
        <fullName evidence="10">Chloramphenicol resistance permease RarD</fullName>
    </submittedName>
</protein>
<dbReference type="NCBIfam" id="TIGR00688">
    <property type="entry name" value="rarD"/>
    <property type="match status" value="1"/>
</dbReference>
<feature type="transmembrane region" description="Helical" evidence="8">
    <location>
        <begin position="213"/>
        <end position="236"/>
    </location>
</feature>
<accession>A0ABN6MAC3</accession>